<dbReference type="InterPro" id="IPR029500">
    <property type="entry name" value="QueF"/>
</dbReference>
<keyword evidence="7" id="KW-1185">Reference proteome</keyword>
<dbReference type="GO" id="GO:0033739">
    <property type="term" value="F:preQ1 synthase activity"/>
    <property type="evidence" value="ECO:0007669"/>
    <property type="project" value="UniProtKB-UniRule"/>
</dbReference>
<evidence type="ECO:0000256" key="1">
    <source>
        <dbReference type="ARBA" id="ARBA00022490"/>
    </source>
</evidence>
<keyword evidence="1 5" id="KW-0963">Cytoplasm</keyword>
<comment type="caution">
    <text evidence="6">The sequence shown here is derived from an EMBL/GenBank/DDBJ whole genome shotgun (WGS) entry which is preliminary data.</text>
</comment>
<dbReference type="NCBIfam" id="TIGR03139">
    <property type="entry name" value="QueF-II"/>
    <property type="match status" value="1"/>
</dbReference>
<dbReference type="InterPro" id="IPR016856">
    <property type="entry name" value="QueF_type1"/>
</dbReference>
<reference evidence="6 7" key="1">
    <citation type="journal article" date="2019" name="ISME J.">
        <title>Genome analyses of uncultured TG2/ZB3 bacteria in 'Margulisbacteria' specifically attached to ectosymbiotic spirochetes of protists in the termite gut.</title>
        <authorList>
            <person name="Utami Y.D."/>
            <person name="Kuwahara H."/>
            <person name="Igai K."/>
            <person name="Murakami T."/>
            <person name="Sugaya K."/>
            <person name="Morikawa T."/>
            <person name="Nagura Y."/>
            <person name="Yuki M."/>
            <person name="Deevong P."/>
            <person name="Inoue T."/>
            <person name="Kihara K."/>
            <person name="Lo N."/>
            <person name="Yamada A."/>
            <person name="Ohkuma M."/>
            <person name="Hongoh Y."/>
        </authorList>
    </citation>
    <scope>NUCLEOTIDE SEQUENCE [LARGE SCALE GENOMIC DNA]</scope>
    <source>
        <strain evidence="6">NkOx7-01</strain>
    </source>
</reference>
<dbReference type="GO" id="GO:0005737">
    <property type="term" value="C:cytoplasm"/>
    <property type="evidence" value="ECO:0007669"/>
    <property type="project" value="UniProtKB-SubCell"/>
</dbReference>
<dbReference type="PANTHER" id="PTHR34354:SF1">
    <property type="entry name" value="NADPH-DEPENDENT 7-CYANO-7-DEAZAGUANINE REDUCTASE"/>
    <property type="match status" value="1"/>
</dbReference>
<keyword evidence="3 5" id="KW-0521">NADP</keyword>
<name>A0A388T876_TERA1</name>
<comment type="subcellular location">
    <subcellularLocation>
        <location evidence="5">Cytoplasm</location>
    </subcellularLocation>
</comment>
<evidence type="ECO:0000256" key="2">
    <source>
        <dbReference type="ARBA" id="ARBA00022785"/>
    </source>
</evidence>
<dbReference type="EMBL" id="BGZN01000001">
    <property type="protein sequence ID" value="GBR72566.1"/>
    <property type="molecule type" value="Genomic_DNA"/>
</dbReference>
<dbReference type="UniPathway" id="UPA00392"/>
<feature type="binding site" evidence="5">
    <location>
        <begin position="75"/>
        <end position="77"/>
    </location>
    <ligand>
        <name>substrate</name>
    </ligand>
</feature>
<organism evidence="6 7">
    <name type="scientific">Termititenax aidoneus</name>
    <dbReference type="NCBI Taxonomy" id="2218524"/>
    <lineage>
        <taxon>Bacteria</taxon>
        <taxon>Bacillati</taxon>
        <taxon>Candidatus Margulisiibacteriota</taxon>
        <taxon>Candidatus Termititenacia</taxon>
        <taxon>Candidatus Termititenacales</taxon>
        <taxon>Candidatus Termititenacaceae</taxon>
        <taxon>Candidatus Termititenax</taxon>
    </lineage>
</organism>
<comment type="pathway">
    <text evidence="5">tRNA modification; tRNA-queuosine biosynthesis.</text>
</comment>
<evidence type="ECO:0000256" key="3">
    <source>
        <dbReference type="ARBA" id="ARBA00022857"/>
    </source>
</evidence>
<dbReference type="Proteomes" id="UP000269352">
    <property type="component" value="Unassembled WGS sequence"/>
</dbReference>
<protein>
    <recommendedName>
        <fullName evidence="5">NADPH-dependent 7-cyano-7-deazaguanine reductase</fullName>
        <ecNumber evidence="5">1.7.1.13</ecNumber>
    </recommendedName>
    <alternativeName>
        <fullName evidence="5">7-cyano-7-carbaguanine reductase</fullName>
    </alternativeName>
    <alternativeName>
        <fullName evidence="5">NADPH-dependent nitrile oxidoreductase</fullName>
    </alternativeName>
    <alternativeName>
        <fullName evidence="5">PreQ(0) reductase</fullName>
    </alternativeName>
</protein>
<dbReference type="InterPro" id="IPR050084">
    <property type="entry name" value="NADPH_dep_7-cyano-7-deazaG_red"/>
</dbReference>
<dbReference type="AlphaFoldDB" id="A0A388T876"/>
<keyword evidence="2 5" id="KW-0671">Queuosine biosynthesis</keyword>
<dbReference type="Gene3D" id="3.30.1130.10">
    <property type="match status" value="1"/>
</dbReference>
<dbReference type="EC" id="1.7.1.13" evidence="5"/>
<dbReference type="SUPFAM" id="SSF55620">
    <property type="entry name" value="Tetrahydrobiopterin biosynthesis enzymes-like"/>
    <property type="match status" value="1"/>
</dbReference>
<feature type="active site" description="Proton donor" evidence="5">
    <location>
        <position position="60"/>
    </location>
</feature>
<keyword evidence="4 5" id="KW-0560">Oxidoreductase</keyword>
<comment type="similarity">
    <text evidence="5">Belongs to the GTP cyclohydrolase I family. QueF type 1 subfamily.</text>
</comment>
<proteinExistence type="inferred from homology"/>
<dbReference type="InterPro" id="IPR043133">
    <property type="entry name" value="GTP-CH-I_C/QueF"/>
</dbReference>
<evidence type="ECO:0000256" key="5">
    <source>
        <dbReference type="HAMAP-Rule" id="MF_00818"/>
    </source>
</evidence>
<evidence type="ECO:0000313" key="6">
    <source>
        <dbReference type="EMBL" id="GBR72566.1"/>
    </source>
</evidence>
<accession>A0A388T876</accession>
<comment type="function">
    <text evidence="5">Catalyzes the NADPH-dependent reduction of 7-cyano-7-deazaguanine (preQ0) to 7-aminomethyl-7-deazaguanine (preQ1).</text>
</comment>
<feature type="active site" description="Thioimide intermediate" evidence="5">
    <location>
        <position position="53"/>
    </location>
</feature>
<dbReference type="GO" id="GO:0008616">
    <property type="term" value="P:tRNA queuosine(34) biosynthetic process"/>
    <property type="evidence" value="ECO:0007669"/>
    <property type="project" value="UniProtKB-UniRule"/>
</dbReference>
<feature type="binding site" evidence="5">
    <location>
        <begin position="94"/>
        <end position="95"/>
    </location>
    <ligand>
        <name>substrate</name>
    </ligand>
</feature>
<evidence type="ECO:0000256" key="4">
    <source>
        <dbReference type="ARBA" id="ARBA00023002"/>
    </source>
</evidence>
<dbReference type="Pfam" id="PF14489">
    <property type="entry name" value="QueF"/>
    <property type="match status" value="1"/>
</dbReference>
<gene>
    <name evidence="5 6" type="primary">queF</name>
    <name evidence="6" type="ORF">NO1_0076</name>
</gene>
<dbReference type="HAMAP" id="MF_00818">
    <property type="entry name" value="QueF_type1"/>
    <property type="match status" value="1"/>
</dbReference>
<evidence type="ECO:0000313" key="7">
    <source>
        <dbReference type="Proteomes" id="UP000269352"/>
    </source>
</evidence>
<sequence>MVKAEGLKLPFETPDKIAPETLEVFPYTLPELKVGRIPKQLITYTTKEFSAVCPFSGLPDIATVTIEYVPDKKVLELKSLKYYFLSYRNVGIYQEHATQKIFADLQKALCPQKLKVTTLYNTRGGLDTTCVLE</sequence>
<comment type="catalytic activity">
    <reaction evidence="5">
        <text>7-aminomethyl-7-carbaguanine + 2 NADP(+) = 7-cyano-7-carbaguanine + 2 NADPH + 3 H(+)</text>
        <dbReference type="Rhea" id="RHEA:13409"/>
        <dbReference type="ChEBI" id="CHEBI:15378"/>
        <dbReference type="ChEBI" id="CHEBI:45075"/>
        <dbReference type="ChEBI" id="CHEBI:57783"/>
        <dbReference type="ChEBI" id="CHEBI:58349"/>
        <dbReference type="ChEBI" id="CHEBI:58703"/>
        <dbReference type="EC" id="1.7.1.13"/>
    </reaction>
</comment>
<dbReference type="PANTHER" id="PTHR34354">
    <property type="entry name" value="NADPH-DEPENDENT 7-CYANO-7-DEAZAGUANINE REDUCTASE"/>
    <property type="match status" value="1"/>
</dbReference>